<evidence type="ECO:0000256" key="4">
    <source>
        <dbReference type="ARBA" id="ARBA00022840"/>
    </source>
</evidence>
<dbReference type="GO" id="GO:0005524">
    <property type="term" value="F:ATP binding"/>
    <property type="evidence" value="ECO:0007669"/>
    <property type="project" value="UniProtKB-KW"/>
</dbReference>
<evidence type="ECO:0000313" key="5">
    <source>
        <dbReference type="EMBL" id="CAI8593289.1"/>
    </source>
</evidence>
<sequence>MELVDRRLGSDFNKKEAMVVINVDLLCTNVTSNLRPSMSSVVSFLEGRVVVPEFVSDSSEVMDEKKLESISIDESWTATSSSAVDLYPVHLDSSYWEERN</sequence>
<protein>
    <submittedName>
        <fullName evidence="5">Uncharacterized protein</fullName>
    </submittedName>
</protein>
<dbReference type="InterPro" id="IPR052059">
    <property type="entry name" value="CR_Ser/Thr_kinase"/>
</dbReference>
<evidence type="ECO:0000313" key="6">
    <source>
        <dbReference type="Proteomes" id="UP001157006"/>
    </source>
</evidence>
<dbReference type="Proteomes" id="UP001157006">
    <property type="component" value="Chromosome 1S"/>
</dbReference>
<proteinExistence type="predicted"/>
<keyword evidence="2" id="KW-0547">Nucleotide-binding</keyword>
<dbReference type="EMBL" id="OX451735">
    <property type="protein sequence ID" value="CAI8593289.1"/>
    <property type="molecule type" value="Genomic_DNA"/>
</dbReference>
<reference evidence="5 6" key="1">
    <citation type="submission" date="2023-01" db="EMBL/GenBank/DDBJ databases">
        <authorList>
            <person name="Kreplak J."/>
        </authorList>
    </citation>
    <scope>NUCLEOTIDE SEQUENCE [LARGE SCALE GENOMIC DNA]</scope>
</reference>
<keyword evidence="3" id="KW-0418">Kinase</keyword>
<dbReference type="GO" id="GO:0016301">
    <property type="term" value="F:kinase activity"/>
    <property type="evidence" value="ECO:0007669"/>
    <property type="project" value="UniProtKB-KW"/>
</dbReference>
<accession>A0AAV0Z8V3</accession>
<dbReference type="PANTHER" id="PTHR47973">
    <property type="entry name" value="CYSTEINE-RICH RECEPTOR-LIKE PROTEIN KINASE 3"/>
    <property type="match status" value="1"/>
</dbReference>
<keyword evidence="1" id="KW-0808">Transferase</keyword>
<evidence type="ECO:0000256" key="2">
    <source>
        <dbReference type="ARBA" id="ARBA00022741"/>
    </source>
</evidence>
<dbReference type="AlphaFoldDB" id="A0AAV0Z8V3"/>
<evidence type="ECO:0000256" key="3">
    <source>
        <dbReference type="ARBA" id="ARBA00022777"/>
    </source>
</evidence>
<keyword evidence="4" id="KW-0067">ATP-binding</keyword>
<gene>
    <name evidence="5" type="ORF">VFH_I084200</name>
</gene>
<keyword evidence="6" id="KW-1185">Reference proteome</keyword>
<name>A0AAV0Z8V3_VICFA</name>
<evidence type="ECO:0000256" key="1">
    <source>
        <dbReference type="ARBA" id="ARBA00022679"/>
    </source>
</evidence>
<organism evidence="5 6">
    <name type="scientific">Vicia faba</name>
    <name type="common">Broad bean</name>
    <name type="synonym">Faba vulgaris</name>
    <dbReference type="NCBI Taxonomy" id="3906"/>
    <lineage>
        <taxon>Eukaryota</taxon>
        <taxon>Viridiplantae</taxon>
        <taxon>Streptophyta</taxon>
        <taxon>Embryophyta</taxon>
        <taxon>Tracheophyta</taxon>
        <taxon>Spermatophyta</taxon>
        <taxon>Magnoliopsida</taxon>
        <taxon>eudicotyledons</taxon>
        <taxon>Gunneridae</taxon>
        <taxon>Pentapetalae</taxon>
        <taxon>rosids</taxon>
        <taxon>fabids</taxon>
        <taxon>Fabales</taxon>
        <taxon>Fabaceae</taxon>
        <taxon>Papilionoideae</taxon>
        <taxon>50 kb inversion clade</taxon>
        <taxon>NPAAA clade</taxon>
        <taxon>Hologalegina</taxon>
        <taxon>IRL clade</taxon>
        <taxon>Fabeae</taxon>
        <taxon>Vicia</taxon>
    </lineage>
</organism>